<keyword evidence="1" id="KW-0472">Membrane</keyword>
<reference evidence="2 3" key="1">
    <citation type="journal article" date="2022" name="Front. Microbiol.">
        <title>High genomic differentiation and limited gene flow indicate recent cryptic speciation within the genus Laspinema (cyanobacteria).</title>
        <authorList>
            <person name="Stanojkovic A."/>
            <person name="Skoupy S."/>
            <person name="Skaloud P."/>
            <person name="Dvorak P."/>
        </authorList>
    </citation>
    <scope>NUCLEOTIDE SEQUENCE [LARGE SCALE GENOMIC DNA]</scope>
    <source>
        <strain evidence="2 3">D3b</strain>
    </source>
</reference>
<gene>
    <name evidence="2" type="ORF">NG792_13630</name>
</gene>
<sequence>MLTKTAKQECNNRRFDFTHYAGRIQERDMFRLLKPLTLGLSVIGSIGVYSLTVAASASAFTLFDGSKTLGLSASDVGKEFTIDFNGNVSTKDVTGLSSEAIFKFLGLNRVGSNTEAIFDVSLTNNSSNGISSRTSALGFDVWNFNGASLGSAMTLVGVGSASGSGKTRVEGLFENDRSGSFPNQFGDIDVCFTDGNTCQGGSNGGVSTGETGKFKATLALSGDVKTFAMNNFGVRYQSINGETFAGASGTGRGTIDIGVPPENPTQIPEPTMTTALLLVGLGTLRYGKKKPETLIQTEG</sequence>
<organism evidence="2 3">
    <name type="scientific">Laspinema olomoucense D3b</name>
    <dbReference type="NCBI Taxonomy" id="2953688"/>
    <lineage>
        <taxon>Bacteria</taxon>
        <taxon>Bacillati</taxon>
        <taxon>Cyanobacteriota</taxon>
        <taxon>Cyanophyceae</taxon>
        <taxon>Oscillatoriophycideae</taxon>
        <taxon>Oscillatoriales</taxon>
        <taxon>Laspinemataceae</taxon>
        <taxon>Laspinema</taxon>
        <taxon>Laspinema olomoucense</taxon>
    </lineage>
</organism>
<protein>
    <submittedName>
        <fullName evidence="2">Cistern family PEP-CTERM protein</fullName>
    </submittedName>
</protein>
<feature type="transmembrane region" description="Helical" evidence="1">
    <location>
        <begin position="36"/>
        <end position="63"/>
    </location>
</feature>
<dbReference type="NCBIfam" id="NF033947">
    <property type="entry name" value="PEP-cistern"/>
    <property type="match status" value="1"/>
</dbReference>
<accession>A0ABT2NAJ9</accession>
<keyword evidence="1" id="KW-0812">Transmembrane</keyword>
<dbReference type="RefSeq" id="WP_261235755.1">
    <property type="nucleotide sequence ID" value="NZ_JAMXFA010000016.1"/>
</dbReference>
<keyword evidence="1" id="KW-1133">Transmembrane helix</keyword>
<evidence type="ECO:0000313" key="3">
    <source>
        <dbReference type="Proteomes" id="UP001525961"/>
    </source>
</evidence>
<evidence type="ECO:0000256" key="1">
    <source>
        <dbReference type="SAM" id="Phobius"/>
    </source>
</evidence>
<name>A0ABT2NAJ9_9CYAN</name>
<keyword evidence="3" id="KW-1185">Reference proteome</keyword>
<comment type="caution">
    <text evidence="2">The sequence shown here is derived from an EMBL/GenBank/DDBJ whole genome shotgun (WGS) entry which is preliminary data.</text>
</comment>
<dbReference type="Proteomes" id="UP001525961">
    <property type="component" value="Unassembled WGS sequence"/>
</dbReference>
<proteinExistence type="predicted"/>
<dbReference type="EMBL" id="JAMXFA010000016">
    <property type="protein sequence ID" value="MCT7978750.1"/>
    <property type="molecule type" value="Genomic_DNA"/>
</dbReference>
<evidence type="ECO:0000313" key="2">
    <source>
        <dbReference type="EMBL" id="MCT7978750.1"/>
    </source>
</evidence>